<keyword evidence="13" id="KW-1185">Reference proteome</keyword>
<dbReference type="PANTHER" id="PTHR17972:SF0">
    <property type="entry name" value="NUCLEOLAR PROTEIN 6"/>
    <property type="match status" value="1"/>
</dbReference>
<dbReference type="InterPro" id="IPR005554">
    <property type="entry name" value="NOL6/Upt22"/>
</dbReference>
<dbReference type="OrthoDB" id="10251401at2759"/>
<comment type="similarity">
    <text evidence="2">Belongs to the NRAP family.</text>
</comment>
<dbReference type="GO" id="GO:0034456">
    <property type="term" value="C:UTP-C complex"/>
    <property type="evidence" value="ECO:0007669"/>
    <property type="project" value="TreeGrafter"/>
</dbReference>
<accession>A0A9P1C5X8</accession>
<comment type="caution">
    <text evidence="11">The sequence shown here is derived from an EMBL/GenBank/DDBJ whole genome shotgun (WGS) entry which is preliminary data.</text>
</comment>
<dbReference type="Pfam" id="PF17405">
    <property type="entry name" value="Nrap_D4"/>
    <property type="match status" value="1"/>
</dbReference>
<dbReference type="Pfam" id="PF17406">
    <property type="entry name" value="Nrap_D5"/>
    <property type="match status" value="1"/>
</dbReference>
<dbReference type="InterPro" id="IPR035370">
    <property type="entry name" value="Nrap_D5"/>
</dbReference>
<keyword evidence="4" id="KW-0539">Nucleus</keyword>
<dbReference type="Proteomes" id="UP001152797">
    <property type="component" value="Unassembled WGS sequence"/>
</dbReference>
<evidence type="ECO:0000259" key="6">
    <source>
        <dbReference type="Pfam" id="PF03813"/>
    </source>
</evidence>
<protein>
    <submittedName>
        <fullName evidence="12">Nucleolar protein 6 (Nucleolar RNA-associated protein) (Nrap)</fullName>
    </submittedName>
</protein>
<evidence type="ECO:0000259" key="10">
    <source>
        <dbReference type="Pfam" id="PF17406"/>
    </source>
</evidence>
<dbReference type="GO" id="GO:0006409">
    <property type="term" value="P:tRNA export from nucleus"/>
    <property type="evidence" value="ECO:0007669"/>
    <property type="project" value="TreeGrafter"/>
</dbReference>
<dbReference type="Pfam" id="PF17404">
    <property type="entry name" value="Nrap_D3"/>
    <property type="match status" value="1"/>
</dbReference>
<keyword evidence="3" id="KW-0694">RNA-binding</keyword>
<evidence type="ECO:0000256" key="5">
    <source>
        <dbReference type="SAM" id="MobiDB-lite"/>
    </source>
</evidence>
<dbReference type="Pfam" id="PF03813">
    <property type="entry name" value="Nrap"/>
    <property type="match status" value="1"/>
</dbReference>
<evidence type="ECO:0000256" key="1">
    <source>
        <dbReference type="ARBA" id="ARBA00004604"/>
    </source>
</evidence>
<comment type="subcellular location">
    <subcellularLocation>
        <location evidence="1">Nucleus</location>
        <location evidence="1">Nucleolus</location>
    </subcellularLocation>
</comment>
<dbReference type="Gene3D" id="1.10.1410.10">
    <property type="match status" value="2"/>
</dbReference>
<feature type="domain" description="Nrap protein" evidence="9">
    <location>
        <begin position="941"/>
        <end position="1107"/>
    </location>
</feature>
<dbReference type="InterPro" id="IPR035369">
    <property type="entry name" value="Nrap_D4"/>
</dbReference>
<evidence type="ECO:0000313" key="11">
    <source>
        <dbReference type="EMBL" id="CAI3985704.1"/>
    </source>
</evidence>
<organism evidence="11">
    <name type="scientific">Cladocopium goreaui</name>
    <dbReference type="NCBI Taxonomy" id="2562237"/>
    <lineage>
        <taxon>Eukaryota</taxon>
        <taxon>Sar</taxon>
        <taxon>Alveolata</taxon>
        <taxon>Dinophyceae</taxon>
        <taxon>Suessiales</taxon>
        <taxon>Symbiodiniaceae</taxon>
        <taxon>Cladocopium</taxon>
    </lineage>
</organism>
<dbReference type="GO" id="GO:0006364">
    <property type="term" value="P:rRNA processing"/>
    <property type="evidence" value="ECO:0007669"/>
    <property type="project" value="TreeGrafter"/>
</dbReference>
<evidence type="ECO:0000313" key="12">
    <source>
        <dbReference type="EMBL" id="CAL4773016.1"/>
    </source>
</evidence>
<reference evidence="12 13" key="2">
    <citation type="submission" date="2024-05" db="EMBL/GenBank/DDBJ databases">
        <authorList>
            <person name="Chen Y."/>
            <person name="Shah S."/>
            <person name="Dougan E. K."/>
            <person name="Thang M."/>
            <person name="Chan C."/>
        </authorList>
    </citation>
    <scope>NUCLEOTIDE SEQUENCE [LARGE SCALE GENOMIC DNA]</scope>
</reference>
<dbReference type="PANTHER" id="PTHR17972">
    <property type="entry name" value="NUCLEOLAR RNA-ASSOCIATED PROTEIN"/>
    <property type="match status" value="1"/>
</dbReference>
<dbReference type="GO" id="GO:0032040">
    <property type="term" value="C:small-subunit processome"/>
    <property type="evidence" value="ECO:0007669"/>
    <property type="project" value="TreeGrafter"/>
</dbReference>
<evidence type="ECO:0000259" key="9">
    <source>
        <dbReference type="Pfam" id="PF17405"/>
    </source>
</evidence>
<feature type="compositionally biased region" description="Basic residues" evidence="5">
    <location>
        <begin position="1"/>
        <end position="21"/>
    </location>
</feature>
<sequence>MNHAPMKKKPVKKKPAKKIVKKPATSLAVPHTQGRSEFAPSAYSASREKPLGGVVATDCRGAHAGIPGSVNLQPLWLDAMKETYGEHVSRWSDYVSDKSNCWHLIKTLHDKYDANNEEEDEKTNIIAFLPTMKLPVEVQPPDKMLCEHPFDAYILARGADARKTVQFFVAGVCAECGGNTDGESRFKIGEAGLITIFTEYQDDLREAVEDLQKREFNYTEATKLTLKGHGNTEKAAKYDVITKSTISDEVQKVANLADVKVSFRHAPDWLDDANTPKYMKVSVAGVVHFFNLRVRACRLLKHKHLGSLPNRREQDHMSDSQELSDTEVEHLAAEPLAWKVSREPPAKLPKADLYRAPDAQEVLEIAHTRNLYKSNLFRLQLEELVKELVPKKVPAVEAALHSLKPLLLGKVKAREIPADMAAEFPQLFFQQRSVTEQPMKFLPPKRLDIVGSFLLGTYSKTDFSVDVAVEMPSEIFRSKDYLNFRYHDKRTAYVGELHRQLSHILEGSDALSHLRVDFEAFQGDPYRPCLVLRPEVARWAIRLLPTYPADVWPSRMLAADRNAVRPAEGGGDHLPTPIYNNTVLEDARMREHLEMLHAAVERFSFLRDAIRLLKRWASSCGFISVSADRVISTPLNGFMLSMLAAHAAITGGVAPAQTTSFQLFKLALSVLSTTQWESQKVTFGVSGSAALSSSERVGSAHFYDSAGVVNFFGRLGPAIEELRWEAQRALSALDQKAEPFEAVFGRDVSPEVAWDLVLRTVELPANAMCPDVRSASSVASSSGPVDAPEAMALAQQLRSTMLAGLGDRCVRCSLRLLSRRQQWSTDEKPVGPAVMLGMILAPEHLERVIDRGPSAQQEEASKHFRELWGPDKAELRRFKDGSILECVVWKKPERRTVESRKEPAVVTQIVHHLLSRHIRVQTEVISGPIGFVENLGEQERRLWITFDTFRTHLCQLSSLPLAIKDIHPAESAFSYMATDTTYAPSSASHAGGPRPLHETVLEFESSGRWPDETAAARKVAAALLLQIRDEIASDLGIESDATEDFLDVRYPDVVFRLRIFHPHEMSEVAQKVTNPQAPALNAAVPDEALARLRSLWWRPRIYGALHALALQHPALAGATRLFKRWMSSQMLSGYEEFAEHLVAFVFLHPEPYDVPSSAHIGFCRTLLLLQSFDWHREALLVDIDGKIKEEERLALRQAFEKHLSTLGAKVSRLCRFWVSTRFDPHGMLIVSPGATLCAWLRQRALVALQFCRKRMLGLETNWRGVFQLDTAAVDVILQLLPQQEQSKDQVKGPKAAEVSQEAAEELVRGLQQKLSSLCLVLYDRQRRLLALKWRPNAFLPQPQTVLMGSAPHTVITRGDEAPLCVPNVLCILSQVSALAEGLALDLEMKAS</sequence>
<feature type="domain" description="Nrap protein" evidence="10">
    <location>
        <begin position="1112"/>
        <end position="1253"/>
    </location>
</feature>
<feature type="domain" description="Nrap protein" evidence="7">
    <location>
        <begin position="606"/>
        <end position="744"/>
    </location>
</feature>
<proteinExistence type="inferred from homology"/>
<dbReference type="InterPro" id="IPR035082">
    <property type="entry name" value="Nrap_D1"/>
</dbReference>
<feature type="region of interest" description="Disordered" evidence="5">
    <location>
        <begin position="1"/>
        <end position="44"/>
    </location>
</feature>
<feature type="domain" description="Nrap protein" evidence="6">
    <location>
        <begin position="465"/>
        <end position="600"/>
    </location>
</feature>
<evidence type="ECO:0000259" key="7">
    <source>
        <dbReference type="Pfam" id="PF17403"/>
    </source>
</evidence>
<dbReference type="Pfam" id="PF17403">
    <property type="entry name" value="Nrap_D2"/>
    <property type="match status" value="1"/>
</dbReference>
<gene>
    <name evidence="11" type="ORF">C1SCF055_LOCUS13125</name>
</gene>
<dbReference type="GO" id="GO:0032545">
    <property type="term" value="C:CURI complex"/>
    <property type="evidence" value="ECO:0007669"/>
    <property type="project" value="TreeGrafter"/>
</dbReference>
<evidence type="ECO:0000256" key="4">
    <source>
        <dbReference type="ARBA" id="ARBA00023242"/>
    </source>
</evidence>
<dbReference type="EMBL" id="CAMXCT020001011">
    <property type="protein sequence ID" value="CAL1139079.1"/>
    <property type="molecule type" value="Genomic_DNA"/>
</dbReference>
<feature type="domain" description="Nrap protein" evidence="8">
    <location>
        <begin position="790"/>
        <end position="918"/>
    </location>
</feature>
<dbReference type="EMBL" id="CAMXCT010001011">
    <property type="protein sequence ID" value="CAI3985704.1"/>
    <property type="molecule type" value="Genomic_DNA"/>
</dbReference>
<dbReference type="EMBL" id="CAMXCT030001011">
    <property type="protein sequence ID" value="CAL4773016.1"/>
    <property type="molecule type" value="Genomic_DNA"/>
</dbReference>
<reference evidence="11" key="1">
    <citation type="submission" date="2022-10" db="EMBL/GenBank/DDBJ databases">
        <authorList>
            <person name="Chen Y."/>
            <person name="Dougan E. K."/>
            <person name="Chan C."/>
            <person name="Rhodes N."/>
            <person name="Thang M."/>
        </authorList>
    </citation>
    <scope>NUCLEOTIDE SEQUENCE</scope>
</reference>
<evidence type="ECO:0000256" key="2">
    <source>
        <dbReference type="ARBA" id="ARBA00006674"/>
    </source>
</evidence>
<evidence type="ECO:0000256" key="3">
    <source>
        <dbReference type="ARBA" id="ARBA00022884"/>
    </source>
</evidence>
<dbReference type="GO" id="GO:0003723">
    <property type="term" value="F:RNA binding"/>
    <property type="evidence" value="ECO:0007669"/>
    <property type="project" value="UniProtKB-KW"/>
</dbReference>
<dbReference type="InterPro" id="IPR035367">
    <property type="entry name" value="Nrap_D2"/>
</dbReference>
<dbReference type="InterPro" id="IPR035368">
    <property type="entry name" value="Nrap_D3"/>
</dbReference>
<evidence type="ECO:0000313" key="13">
    <source>
        <dbReference type="Proteomes" id="UP001152797"/>
    </source>
</evidence>
<evidence type="ECO:0000259" key="8">
    <source>
        <dbReference type="Pfam" id="PF17404"/>
    </source>
</evidence>
<name>A0A9P1C5X8_9DINO</name>